<evidence type="ECO:0000313" key="2">
    <source>
        <dbReference type="EMBL" id="GAA2174915.1"/>
    </source>
</evidence>
<feature type="transmembrane region" description="Helical" evidence="1">
    <location>
        <begin position="118"/>
        <end position="138"/>
    </location>
</feature>
<comment type="caution">
    <text evidence="2">The sequence shown here is derived from an EMBL/GenBank/DDBJ whole genome shotgun (WGS) entry which is preliminary data.</text>
</comment>
<evidence type="ECO:0000313" key="3">
    <source>
        <dbReference type="Proteomes" id="UP001501599"/>
    </source>
</evidence>
<organism evidence="2 3">
    <name type="scientific">Agrococcus versicolor</name>
    <dbReference type="NCBI Taxonomy" id="501482"/>
    <lineage>
        <taxon>Bacteria</taxon>
        <taxon>Bacillati</taxon>
        <taxon>Actinomycetota</taxon>
        <taxon>Actinomycetes</taxon>
        <taxon>Micrococcales</taxon>
        <taxon>Microbacteriaceae</taxon>
        <taxon>Agrococcus</taxon>
    </lineage>
</organism>
<dbReference type="Proteomes" id="UP001501599">
    <property type="component" value="Unassembled WGS sequence"/>
</dbReference>
<reference evidence="3" key="1">
    <citation type="journal article" date="2019" name="Int. J. Syst. Evol. Microbiol.">
        <title>The Global Catalogue of Microorganisms (GCM) 10K type strain sequencing project: providing services to taxonomists for standard genome sequencing and annotation.</title>
        <authorList>
            <consortium name="The Broad Institute Genomics Platform"/>
            <consortium name="The Broad Institute Genome Sequencing Center for Infectious Disease"/>
            <person name="Wu L."/>
            <person name="Ma J."/>
        </authorList>
    </citation>
    <scope>NUCLEOTIDE SEQUENCE [LARGE SCALE GENOMIC DNA]</scope>
    <source>
        <strain evidence="3">JCM 16026</strain>
    </source>
</reference>
<keyword evidence="1" id="KW-1133">Transmembrane helix</keyword>
<dbReference type="RefSeq" id="WP_344343672.1">
    <property type="nucleotide sequence ID" value="NZ_BAAAQT010000006.1"/>
</dbReference>
<accession>A0ABP5MJU9</accession>
<keyword evidence="1" id="KW-0472">Membrane</keyword>
<protein>
    <submittedName>
        <fullName evidence="2">Uncharacterized protein</fullName>
    </submittedName>
</protein>
<name>A0ABP5MJU9_9MICO</name>
<gene>
    <name evidence="2" type="ORF">GCM10009846_22700</name>
</gene>
<keyword evidence="3" id="KW-1185">Reference proteome</keyword>
<proteinExistence type="predicted"/>
<dbReference type="EMBL" id="BAAAQT010000006">
    <property type="protein sequence ID" value="GAA2174915.1"/>
    <property type="molecule type" value="Genomic_DNA"/>
</dbReference>
<keyword evidence="1" id="KW-0812">Transmembrane</keyword>
<feature type="transmembrane region" description="Helical" evidence="1">
    <location>
        <begin position="89"/>
        <end position="112"/>
    </location>
</feature>
<evidence type="ECO:0000256" key="1">
    <source>
        <dbReference type="SAM" id="Phobius"/>
    </source>
</evidence>
<feature type="transmembrane region" description="Helical" evidence="1">
    <location>
        <begin position="51"/>
        <end position="77"/>
    </location>
</feature>
<sequence length="153" mass="15856">MHATDWPLRAAGSAAAWLTAAAAIAVGIVALQAAAEDLRRGDLMLALGSVVIYWFVWIPTLVSGALVGAIAATTSVLVHVHRAGSIGDWVAAGLLMATSLVVVGVVGVTVPFRVDAEWWMYAVACTWSAAVAGAAVAINRAIWRVHSPSQTAR</sequence>